<sequence>MNNPLLAPQIKSKLDTSSETFSENKSAMMEKLEKIEELLDYVELGGGMHHHERLAARGKMAVRDRIANFLDPDTPFLEISALAAYDSAYPVGGGAVAGIGIV</sequence>
<reference evidence="2" key="1">
    <citation type="submission" date="2018-05" db="EMBL/GenBank/DDBJ databases">
        <authorList>
            <person name="Lanie J.A."/>
            <person name="Ng W.-L."/>
            <person name="Kazmierczak K.M."/>
            <person name="Andrzejewski T.M."/>
            <person name="Davidsen T.M."/>
            <person name="Wayne K.J."/>
            <person name="Tettelin H."/>
            <person name="Glass J.I."/>
            <person name="Rusch D."/>
            <person name="Podicherti R."/>
            <person name="Tsui H.-C.T."/>
            <person name="Winkler M.E."/>
        </authorList>
    </citation>
    <scope>NUCLEOTIDE SEQUENCE</scope>
</reference>
<feature type="non-terminal residue" evidence="2">
    <location>
        <position position="102"/>
    </location>
</feature>
<name>A0A383DAX9_9ZZZZ</name>
<organism evidence="2">
    <name type="scientific">marine metagenome</name>
    <dbReference type="NCBI Taxonomy" id="408172"/>
    <lineage>
        <taxon>unclassified sequences</taxon>
        <taxon>metagenomes</taxon>
        <taxon>ecological metagenomes</taxon>
    </lineage>
</organism>
<evidence type="ECO:0000313" key="2">
    <source>
        <dbReference type="EMBL" id="SVE41666.1"/>
    </source>
</evidence>
<evidence type="ECO:0008006" key="3">
    <source>
        <dbReference type="Google" id="ProtNLM"/>
    </source>
</evidence>
<dbReference type="SUPFAM" id="SSF52096">
    <property type="entry name" value="ClpP/crotonase"/>
    <property type="match status" value="1"/>
</dbReference>
<protein>
    <recommendedName>
        <fullName evidence="3">CoA carboxyltransferase N-terminal domain-containing protein</fullName>
    </recommendedName>
</protein>
<accession>A0A383DAX9</accession>
<dbReference type="PANTHER" id="PTHR22855">
    <property type="entry name" value="ACETYL, PROPIONYL, PYRUVATE, AND GLUTACONYL CARBOXYLASE-RELATED"/>
    <property type="match status" value="1"/>
</dbReference>
<dbReference type="EMBL" id="UINC01215798">
    <property type="protein sequence ID" value="SVE41666.1"/>
    <property type="molecule type" value="Genomic_DNA"/>
</dbReference>
<feature type="region of interest" description="Disordered" evidence="1">
    <location>
        <begin position="1"/>
        <end position="22"/>
    </location>
</feature>
<dbReference type="InterPro" id="IPR045190">
    <property type="entry name" value="MCCB/AccD1-like"/>
</dbReference>
<dbReference type="InterPro" id="IPR029045">
    <property type="entry name" value="ClpP/crotonase-like_dom_sf"/>
</dbReference>
<proteinExistence type="predicted"/>
<gene>
    <name evidence="2" type="ORF">METZ01_LOCUS494520</name>
</gene>
<dbReference type="Gene3D" id="3.90.226.10">
    <property type="entry name" value="2-enoyl-CoA Hydratase, Chain A, domain 1"/>
    <property type="match status" value="1"/>
</dbReference>
<dbReference type="AlphaFoldDB" id="A0A383DAX9"/>
<evidence type="ECO:0000256" key="1">
    <source>
        <dbReference type="SAM" id="MobiDB-lite"/>
    </source>
</evidence>